<evidence type="ECO:0000256" key="3">
    <source>
        <dbReference type="ARBA" id="ARBA00022618"/>
    </source>
</evidence>
<evidence type="ECO:0000313" key="14">
    <source>
        <dbReference type="Proteomes" id="UP000823631"/>
    </source>
</evidence>
<feature type="region of interest" description="Disordered" evidence="10">
    <location>
        <begin position="62"/>
        <end position="84"/>
    </location>
</feature>
<keyword evidence="7 8" id="KW-0131">Cell cycle</keyword>
<dbReference type="EMBL" id="JADINH010000133">
    <property type="protein sequence ID" value="MBO8415984.1"/>
    <property type="molecule type" value="Genomic_DNA"/>
</dbReference>
<gene>
    <name evidence="13" type="ORF">IAB19_06360</name>
</gene>
<dbReference type="SMART" id="SM00771">
    <property type="entry name" value="ZipA_C"/>
    <property type="match status" value="1"/>
</dbReference>
<keyword evidence="1 9" id="KW-1003">Cell membrane</keyword>
<dbReference type="GO" id="GO:0032153">
    <property type="term" value="C:cell division site"/>
    <property type="evidence" value="ECO:0007669"/>
    <property type="project" value="TreeGrafter"/>
</dbReference>
<evidence type="ECO:0000256" key="6">
    <source>
        <dbReference type="ARBA" id="ARBA00023136"/>
    </source>
</evidence>
<accession>A0A9D9DAA3</accession>
<dbReference type="InterPro" id="IPR011919">
    <property type="entry name" value="Cell_div_ZipA"/>
</dbReference>
<dbReference type="InterPro" id="IPR036765">
    <property type="entry name" value="ZipA_FtsZ-bd_C_sf"/>
</dbReference>
<reference evidence="13" key="2">
    <citation type="journal article" date="2021" name="PeerJ">
        <title>Extensive microbial diversity within the chicken gut microbiome revealed by metagenomics and culture.</title>
        <authorList>
            <person name="Gilroy R."/>
            <person name="Ravi A."/>
            <person name="Getino M."/>
            <person name="Pursley I."/>
            <person name="Horton D.L."/>
            <person name="Alikhan N.F."/>
            <person name="Baker D."/>
            <person name="Gharbi K."/>
            <person name="Hall N."/>
            <person name="Watson M."/>
            <person name="Adriaenssens E.M."/>
            <person name="Foster-Nyarko E."/>
            <person name="Jarju S."/>
            <person name="Secka A."/>
            <person name="Antonio M."/>
            <person name="Oren A."/>
            <person name="Chaudhuri R.R."/>
            <person name="La Ragione R."/>
            <person name="Hildebrand F."/>
            <person name="Pallen M.J."/>
        </authorList>
    </citation>
    <scope>NUCLEOTIDE SEQUENCE</scope>
    <source>
        <strain evidence="13">17213</strain>
    </source>
</reference>
<evidence type="ECO:0000256" key="9">
    <source>
        <dbReference type="RuleBase" id="RU003613"/>
    </source>
</evidence>
<keyword evidence="3 8" id="KW-0132">Cell division</keyword>
<keyword evidence="5 11" id="KW-1133">Transmembrane helix</keyword>
<evidence type="ECO:0000256" key="4">
    <source>
        <dbReference type="ARBA" id="ARBA00022692"/>
    </source>
</evidence>
<name>A0A9D9DAA3_9GAMM</name>
<comment type="subcellular location">
    <subcellularLocation>
        <location evidence="9">Cell inner membrane</location>
        <topology evidence="9">Single-pass type I membrane protein</topology>
    </subcellularLocation>
</comment>
<evidence type="ECO:0000256" key="11">
    <source>
        <dbReference type="SAM" id="Phobius"/>
    </source>
</evidence>
<dbReference type="SUPFAM" id="SSF64383">
    <property type="entry name" value="Cell-division protein ZipA, C-terminal domain"/>
    <property type="match status" value="1"/>
</dbReference>
<comment type="function">
    <text evidence="8">Essential cell division protein that stabilizes the FtsZ protofilaments by cross-linking them and that serves as a cytoplasmic membrane anchor for the Z ring. Also required for the recruitment to the septal ring of downstream cell division proteins.</text>
</comment>
<evidence type="ECO:0000259" key="12">
    <source>
        <dbReference type="SMART" id="SM00771"/>
    </source>
</evidence>
<feature type="domain" description="ZipA C-terminal FtsZ-binding" evidence="12">
    <location>
        <begin position="114"/>
        <end position="243"/>
    </location>
</feature>
<evidence type="ECO:0000313" key="13">
    <source>
        <dbReference type="EMBL" id="MBO8415984.1"/>
    </source>
</evidence>
<evidence type="ECO:0000256" key="5">
    <source>
        <dbReference type="ARBA" id="ARBA00022989"/>
    </source>
</evidence>
<dbReference type="GO" id="GO:0000917">
    <property type="term" value="P:division septum assembly"/>
    <property type="evidence" value="ECO:0007669"/>
    <property type="project" value="TreeGrafter"/>
</dbReference>
<keyword evidence="6 9" id="KW-0472">Membrane</keyword>
<comment type="caution">
    <text evidence="13">The sequence shown here is derived from an EMBL/GenBank/DDBJ whole genome shotgun (WGS) entry which is preliminary data.</text>
</comment>
<dbReference type="PANTHER" id="PTHR38685:SF1">
    <property type="entry name" value="CELL DIVISION PROTEIN ZIPA"/>
    <property type="match status" value="1"/>
</dbReference>
<sequence>MSFFSDPSALVLIVGGVAIIAFLVHGLWFSGKPENRRLNKADRRDDELRNASNIGKVRIVTTGDTQDSTPEQRRDHGFNSTDPDLAGTVIEELSPEQAALLEQEQQSREQKKPLPQNIEINLVAEKDRPYRGEDIEELCNHYGIMRGDLNIYYVYENPQAKENEVFRMCSLKSPYSFPENMQGFTTPAIALYMNLPERGKAWSYFRAMLTAVDIFVKNLGGTLQDNSRQELTPEQLNELESKLQEYDAKAEYSQQD</sequence>
<dbReference type="Proteomes" id="UP000823631">
    <property type="component" value="Unassembled WGS sequence"/>
</dbReference>
<reference evidence="13" key="1">
    <citation type="submission" date="2020-10" db="EMBL/GenBank/DDBJ databases">
        <authorList>
            <person name="Gilroy R."/>
        </authorList>
    </citation>
    <scope>NUCLEOTIDE SEQUENCE</scope>
    <source>
        <strain evidence="13">17213</strain>
    </source>
</reference>
<dbReference type="AlphaFoldDB" id="A0A9D9DAA3"/>
<evidence type="ECO:0000256" key="7">
    <source>
        <dbReference type="ARBA" id="ARBA00023306"/>
    </source>
</evidence>
<proteinExistence type="inferred from homology"/>
<organism evidence="13 14">
    <name type="scientific">Candidatus Avisuccinivibrio stercorigallinarum</name>
    <dbReference type="NCBI Taxonomy" id="2840704"/>
    <lineage>
        <taxon>Bacteria</taxon>
        <taxon>Pseudomonadati</taxon>
        <taxon>Pseudomonadota</taxon>
        <taxon>Gammaproteobacteria</taxon>
        <taxon>Aeromonadales</taxon>
        <taxon>Succinivibrionaceae</taxon>
        <taxon>Succinivibrionaceae incertae sedis</taxon>
        <taxon>Candidatus Avisuccinivibrio</taxon>
    </lineage>
</organism>
<feature type="transmembrane region" description="Helical" evidence="11">
    <location>
        <begin position="12"/>
        <end position="30"/>
    </location>
</feature>
<protein>
    <recommendedName>
        <fullName evidence="8">Cell division protein ZipA</fullName>
    </recommendedName>
</protein>
<evidence type="ECO:0000256" key="1">
    <source>
        <dbReference type="ARBA" id="ARBA00022475"/>
    </source>
</evidence>
<dbReference type="Pfam" id="PF04354">
    <property type="entry name" value="ZipA_C"/>
    <property type="match status" value="1"/>
</dbReference>
<evidence type="ECO:0000256" key="10">
    <source>
        <dbReference type="SAM" id="MobiDB-lite"/>
    </source>
</evidence>
<dbReference type="PANTHER" id="PTHR38685">
    <property type="entry name" value="CELL DIVISION PROTEIN ZIPA"/>
    <property type="match status" value="1"/>
</dbReference>
<dbReference type="GO" id="GO:0005886">
    <property type="term" value="C:plasma membrane"/>
    <property type="evidence" value="ECO:0007669"/>
    <property type="project" value="UniProtKB-SubCell"/>
</dbReference>
<evidence type="ECO:0000256" key="8">
    <source>
        <dbReference type="RuleBase" id="RU003612"/>
    </source>
</evidence>
<evidence type="ECO:0000256" key="2">
    <source>
        <dbReference type="ARBA" id="ARBA00022519"/>
    </source>
</evidence>
<keyword evidence="4 9" id="KW-0812">Transmembrane</keyword>
<keyword evidence="2 9" id="KW-0997">Cell inner membrane</keyword>
<dbReference type="Gene3D" id="3.30.1400.10">
    <property type="entry name" value="ZipA, C-terminal FtsZ-binding domain"/>
    <property type="match status" value="1"/>
</dbReference>
<comment type="similarity">
    <text evidence="8">Belongs to the ZipA family.</text>
</comment>
<dbReference type="InterPro" id="IPR007449">
    <property type="entry name" value="ZipA_FtsZ-bd_C"/>
</dbReference>